<keyword evidence="1" id="KW-0732">Signal</keyword>
<dbReference type="AlphaFoldDB" id="A0A3S0CP37"/>
<sequence length="276" mass="30860">MGKVLKIWIIAVGIFCFGVTKVVSQTKVTQIAELFMERTHVSQQKDTLHYRLLKPLDYDPNKQYPLVVCLSGGAGRGRDNIKQIAGSKAAQVLSTLENRKKYPALIFVPQCPPGADWGRSPGKSEKERLMARGRYNQPNVEALVFETIAALEEEFNIDSSRRYITGQSMGGYGTWHYILSRPHIFAAAIPICGGGNPELAKNIADIPLWVFHGDKDNTVPVDFSRNMVAAIKKAGGNPKYTEFPDVGHSSWHPAFDTQELLDWLFAQVKEREAEDR</sequence>
<dbReference type="Pfam" id="PF00756">
    <property type="entry name" value="Esterase"/>
    <property type="match status" value="1"/>
</dbReference>
<dbReference type="PANTHER" id="PTHR43037:SF1">
    <property type="entry name" value="BLL1128 PROTEIN"/>
    <property type="match status" value="1"/>
</dbReference>
<feature type="domain" description="Peptidase S9 prolyl oligopeptidase catalytic" evidence="2">
    <location>
        <begin position="204"/>
        <end position="264"/>
    </location>
</feature>
<dbReference type="PANTHER" id="PTHR43037">
    <property type="entry name" value="UNNAMED PRODUCT-RELATED"/>
    <property type="match status" value="1"/>
</dbReference>
<dbReference type="InterPro" id="IPR000801">
    <property type="entry name" value="Esterase-like"/>
</dbReference>
<evidence type="ECO:0000313" key="3">
    <source>
        <dbReference type="EMBL" id="RTE53960.1"/>
    </source>
</evidence>
<dbReference type="Gene3D" id="3.40.50.1820">
    <property type="entry name" value="alpha/beta hydrolase"/>
    <property type="match status" value="1"/>
</dbReference>
<dbReference type="SUPFAM" id="SSF53474">
    <property type="entry name" value="alpha/beta-Hydrolases"/>
    <property type="match status" value="1"/>
</dbReference>
<dbReference type="InterPro" id="IPR050955">
    <property type="entry name" value="Plant_Biomass_Hydrol_Est"/>
</dbReference>
<keyword evidence="4" id="KW-1185">Reference proteome</keyword>
<accession>A0A3S0CP37</accession>
<proteinExistence type="predicted"/>
<dbReference type="Proteomes" id="UP000267585">
    <property type="component" value="Unassembled WGS sequence"/>
</dbReference>
<evidence type="ECO:0000256" key="1">
    <source>
        <dbReference type="ARBA" id="ARBA00022729"/>
    </source>
</evidence>
<dbReference type="Pfam" id="PF00326">
    <property type="entry name" value="Peptidase_S9"/>
    <property type="match status" value="1"/>
</dbReference>
<comment type="caution">
    <text evidence="3">The sequence shown here is derived from an EMBL/GenBank/DDBJ whole genome shotgun (WGS) entry which is preliminary data.</text>
</comment>
<gene>
    <name evidence="3" type="ORF">EHW67_08485</name>
</gene>
<organism evidence="3 4">
    <name type="scientific">Arenibacter aquaticus</name>
    <dbReference type="NCBI Taxonomy" id="2489054"/>
    <lineage>
        <taxon>Bacteria</taxon>
        <taxon>Pseudomonadati</taxon>
        <taxon>Bacteroidota</taxon>
        <taxon>Flavobacteriia</taxon>
        <taxon>Flavobacteriales</taxon>
        <taxon>Flavobacteriaceae</taxon>
        <taxon>Arenibacter</taxon>
    </lineage>
</organism>
<dbReference type="EMBL" id="RQPJ01000003">
    <property type="protein sequence ID" value="RTE53960.1"/>
    <property type="molecule type" value="Genomic_DNA"/>
</dbReference>
<dbReference type="InterPro" id="IPR029058">
    <property type="entry name" value="AB_hydrolase_fold"/>
</dbReference>
<protein>
    <submittedName>
        <fullName evidence="3">Phospholipase</fullName>
    </submittedName>
</protein>
<dbReference type="RefSeq" id="WP_126161948.1">
    <property type="nucleotide sequence ID" value="NZ_RQPJ01000003.1"/>
</dbReference>
<dbReference type="InterPro" id="IPR001375">
    <property type="entry name" value="Peptidase_S9_cat"/>
</dbReference>
<evidence type="ECO:0000313" key="4">
    <source>
        <dbReference type="Proteomes" id="UP000267585"/>
    </source>
</evidence>
<name>A0A3S0CP37_9FLAO</name>
<reference evidence="3 4" key="1">
    <citation type="submission" date="2018-11" db="EMBL/GenBank/DDBJ databases">
        <title>Arenibacter aquaticus sp.nov., a marine bacterium isolated from surface seawater in the South China Sea.</title>
        <authorList>
            <person name="Guo J."/>
            <person name="Sun J."/>
        </authorList>
    </citation>
    <scope>NUCLEOTIDE SEQUENCE [LARGE SCALE GENOMIC DNA]</scope>
    <source>
        <strain evidence="3 4">GUO666</strain>
    </source>
</reference>
<evidence type="ECO:0000259" key="2">
    <source>
        <dbReference type="Pfam" id="PF00326"/>
    </source>
</evidence>
<dbReference type="OrthoDB" id="9764953at2"/>